<keyword evidence="2 4" id="KW-0560">Oxidoreductase</keyword>
<protein>
    <submittedName>
        <fullName evidence="4">NADP-dependent 3-hydroxy acid dehydrogenase YdfG</fullName>
        <ecNumber evidence="4">1.1.1.-</ecNumber>
    </submittedName>
</protein>
<gene>
    <name evidence="4" type="primary">ydfG</name>
    <name evidence="4" type="ORF">clem_06870</name>
</gene>
<dbReference type="OrthoDB" id="9810734at2"/>
<dbReference type="Gene3D" id="3.40.50.720">
    <property type="entry name" value="NAD(P)-binding Rossmann-like Domain"/>
    <property type="match status" value="1"/>
</dbReference>
<accession>A0A222P265</accession>
<dbReference type="EC" id="1.1.1.-" evidence="4"/>
<dbReference type="PANTHER" id="PTHR42901">
    <property type="entry name" value="ALCOHOL DEHYDROGENASE"/>
    <property type="match status" value="1"/>
</dbReference>
<dbReference type="AlphaFoldDB" id="A0A222P265"/>
<dbReference type="Proteomes" id="UP000201728">
    <property type="component" value="Chromosome"/>
</dbReference>
<dbReference type="PRINTS" id="PR00081">
    <property type="entry name" value="GDHRDH"/>
</dbReference>
<dbReference type="PRINTS" id="PR00080">
    <property type="entry name" value="SDRFAMILY"/>
</dbReference>
<organism evidence="4 5">
    <name type="scientific">Legionella clemsonensis</name>
    <dbReference type="NCBI Taxonomy" id="1867846"/>
    <lineage>
        <taxon>Bacteria</taxon>
        <taxon>Pseudomonadati</taxon>
        <taxon>Pseudomonadota</taxon>
        <taxon>Gammaproteobacteria</taxon>
        <taxon>Legionellales</taxon>
        <taxon>Legionellaceae</taxon>
        <taxon>Legionella</taxon>
    </lineage>
</organism>
<dbReference type="Pfam" id="PF00106">
    <property type="entry name" value="adh_short"/>
    <property type="match status" value="1"/>
</dbReference>
<keyword evidence="5" id="KW-1185">Reference proteome</keyword>
<reference evidence="5" key="1">
    <citation type="submission" date="2016-07" db="EMBL/GenBank/DDBJ databases">
        <authorList>
            <person name="Florea S."/>
            <person name="Webb J.S."/>
            <person name="Jaromczyk J."/>
            <person name="Schardl C.L."/>
        </authorList>
    </citation>
    <scope>NUCLEOTIDE SEQUENCE [LARGE SCALE GENOMIC DNA]</scope>
    <source>
        <strain evidence="5">CDC-D5610</strain>
    </source>
</reference>
<evidence type="ECO:0000313" key="5">
    <source>
        <dbReference type="Proteomes" id="UP000201728"/>
    </source>
</evidence>
<name>A0A222P265_9GAMM</name>
<dbReference type="EMBL" id="CP016397">
    <property type="protein sequence ID" value="ASQ45929.1"/>
    <property type="molecule type" value="Genomic_DNA"/>
</dbReference>
<dbReference type="SUPFAM" id="SSF51735">
    <property type="entry name" value="NAD(P)-binding Rossmann-fold domains"/>
    <property type="match status" value="1"/>
</dbReference>
<evidence type="ECO:0000313" key="4">
    <source>
        <dbReference type="EMBL" id="ASQ45929.1"/>
    </source>
</evidence>
<dbReference type="CDD" id="cd05346">
    <property type="entry name" value="SDR_c5"/>
    <property type="match status" value="1"/>
</dbReference>
<dbReference type="InterPro" id="IPR020904">
    <property type="entry name" value="Sc_DH/Rdtase_CS"/>
</dbReference>
<evidence type="ECO:0000256" key="2">
    <source>
        <dbReference type="ARBA" id="ARBA00023002"/>
    </source>
</evidence>
<dbReference type="InterPro" id="IPR036291">
    <property type="entry name" value="NAD(P)-bd_dom_sf"/>
</dbReference>
<comment type="similarity">
    <text evidence="1 3">Belongs to the short-chain dehydrogenases/reductases (SDR) family.</text>
</comment>
<dbReference type="FunFam" id="3.40.50.720:FF:000047">
    <property type="entry name" value="NADP-dependent L-serine/L-allo-threonine dehydrogenase"/>
    <property type="match status" value="1"/>
</dbReference>
<proteinExistence type="inferred from homology"/>
<dbReference type="PANTHER" id="PTHR42901:SF1">
    <property type="entry name" value="ALCOHOL DEHYDROGENASE"/>
    <property type="match status" value="1"/>
</dbReference>
<evidence type="ECO:0000256" key="1">
    <source>
        <dbReference type="ARBA" id="ARBA00006484"/>
    </source>
</evidence>
<sequence>MQSIKNKIILVTGASSGIGEACARLFASKGAKLILCARRTERIEQLASELNRFNNVDCLPVSLDVRFKENVEQVLLPLPSAWQEIDVLINNAGLALSSDSIQEGSLENWDRMIDTNVKGLLYISRCILPGMMERGRGHIVNVGSIAGQECYPGGNVYCATKHAVRAITKSMRLDLLGSPIRITEIAPGAVETEFSEVRWGNRKKAQAFYEDFTPLLAEDIADAVYYCITRPPHVDIAEMTVMPTVQASANHIHRDGK</sequence>
<evidence type="ECO:0000256" key="3">
    <source>
        <dbReference type="RuleBase" id="RU000363"/>
    </source>
</evidence>
<dbReference type="PROSITE" id="PS00061">
    <property type="entry name" value="ADH_SHORT"/>
    <property type="match status" value="1"/>
</dbReference>
<dbReference type="RefSeq" id="WP_094090935.1">
    <property type="nucleotide sequence ID" value="NZ_CP016397.1"/>
</dbReference>
<dbReference type="InterPro" id="IPR002347">
    <property type="entry name" value="SDR_fam"/>
</dbReference>
<dbReference type="KEGG" id="lcd:clem_06870"/>
<dbReference type="GO" id="GO:0016616">
    <property type="term" value="F:oxidoreductase activity, acting on the CH-OH group of donors, NAD or NADP as acceptor"/>
    <property type="evidence" value="ECO:0007669"/>
    <property type="project" value="UniProtKB-ARBA"/>
</dbReference>